<dbReference type="InterPro" id="IPR000639">
    <property type="entry name" value="Epox_hydrolase-like"/>
</dbReference>
<dbReference type="Proteomes" id="UP000198280">
    <property type="component" value="Unassembled WGS sequence"/>
</dbReference>
<dbReference type="InterPro" id="IPR000073">
    <property type="entry name" value="AB_hydrolase_1"/>
</dbReference>
<proteinExistence type="predicted"/>
<dbReference type="InterPro" id="IPR029058">
    <property type="entry name" value="AB_hydrolase_fold"/>
</dbReference>
<keyword evidence="1" id="KW-0378">Hydrolase</keyword>
<reference evidence="3 4" key="1">
    <citation type="submission" date="2017-06" db="EMBL/GenBank/DDBJ databases">
        <authorList>
            <person name="Kim H.J."/>
            <person name="Triplett B.A."/>
        </authorList>
    </citation>
    <scope>NUCLEOTIDE SEQUENCE [LARGE SCALE GENOMIC DNA]</scope>
    <source>
        <strain evidence="3 4">CGMCC 4.1858</strain>
    </source>
</reference>
<dbReference type="PRINTS" id="PR00412">
    <property type="entry name" value="EPOXHYDRLASE"/>
</dbReference>
<name>A0A239JMY2_9ACTN</name>
<dbReference type="GO" id="GO:0016787">
    <property type="term" value="F:hydrolase activity"/>
    <property type="evidence" value="ECO:0007669"/>
    <property type="project" value="UniProtKB-KW"/>
</dbReference>
<evidence type="ECO:0000313" key="4">
    <source>
        <dbReference type="Proteomes" id="UP000198280"/>
    </source>
</evidence>
<sequence length="356" mass="38092">MPSPHSDQPPRQVSRRAFVGGAAAVTAGLALTGVSALPAAAAPRRTPRGFGSVSGVPGLPDGFRRTFTSRIVQAGGIRQHAVVGGDGPPLLLIHGWPQNWYAWRMVMPVLARNHTVIAVDQRGIGLTDKPRDGYDTGTLANDLAALMDTLGHERFAVVGHDTGMPIGYALAADHPHRVERLAVAEAVIPGVTPSPPLLGPAKANNMLWHFPFNRLDDVNELLVAGREDVYFGWQLDTKAARKLPDHAIRYYIESLTAHRHALGGSFGWYRDLDTTFAQNADRVRRHLTIPVLAVGGAQSVGEGVATTMKLAADDVRSLVIPGSGHWVAEEAPQELLAALTTFLAPYRAAAGAGNRR</sequence>
<dbReference type="AlphaFoldDB" id="A0A239JMY2"/>
<evidence type="ECO:0000313" key="3">
    <source>
        <dbReference type="EMBL" id="SNT07160.1"/>
    </source>
</evidence>
<organism evidence="3 4">
    <name type="scientific">Actinacidiphila glaucinigra</name>
    <dbReference type="NCBI Taxonomy" id="235986"/>
    <lineage>
        <taxon>Bacteria</taxon>
        <taxon>Bacillati</taxon>
        <taxon>Actinomycetota</taxon>
        <taxon>Actinomycetes</taxon>
        <taxon>Kitasatosporales</taxon>
        <taxon>Streptomycetaceae</taxon>
        <taxon>Actinacidiphila</taxon>
    </lineage>
</organism>
<dbReference type="Gene3D" id="3.40.50.1820">
    <property type="entry name" value="alpha/beta hydrolase"/>
    <property type="match status" value="1"/>
</dbReference>
<dbReference type="RefSeq" id="WP_245939023.1">
    <property type="nucleotide sequence ID" value="NZ_FZOF01000013.1"/>
</dbReference>
<dbReference type="PANTHER" id="PTHR43329">
    <property type="entry name" value="EPOXIDE HYDROLASE"/>
    <property type="match status" value="1"/>
</dbReference>
<dbReference type="EMBL" id="FZOF01000013">
    <property type="protein sequence ID" value="SNT07160.1"/>
    <property type="molecule type" value="Genomic_DNA"/>
</dbReference>
<dbReference type="InterPro" id="IPR006311">
    <property type="entry name" value="TAT_signal"/>
</dbReference>
<evidence type="ECO:0000259" key="2">
    <source>
        <dbReference type="Pfam" id="PF00561"/>
    </source>
</evidence>
<evidence type="ECO:0000256" key="1">
    <source>
        <dbReference type="ARBA" id="ARBA00022801"/>
    </source>
</evidence>
<dbReference type="PROSITE" id="PS51318">
    <property type="entry name" value="TAT"/>
    <property type="match status" value="1"/>
</dbReference>
<protein>
    <submittedName>
        <fullName evidence="3">Pimeloyl-ACP methyl ester carboxylesterase</fullName>
    </submittedName>
</protein>
<dbReference type="SUPFAM" id="SSF53474">
    <property type="entry name" value="alpha/beta-Hydrolases"/>
    <property type="match status" value="1"/>
</dbReference>
<keyword evidence="4" id="KW-1185">Reference proteome</keyword>
<gene>
    <name evidence="3" type="ORF">SAMN05216252_113120</name>
</gene>
<feature type="domain" description="AB hydrolase-1" evidence="2">
    <location>
        <begin position="88"/>
        <end position="332"/>
    </location>
</feature>
<accession>A0A239JMY2</accession>
<dbReference type="Pfam" id="PF00561">
    <property type="entry name" value="Abhydrolase_1"/>
    <property type="match status" value="1"/>
</dbReference>